<dbReference type="Proteomes" id="UP000675968">
    <property type="component" value="Unassembled WGS sequence"/>
</dbReference>
<dbReference type="InterPro" id="IPR012677">
    <property type="entry name" value="Nucleotide-bd_a/b_plait_sf"/>
</dbReference>
<gene>
    <name evidence="4" type="primary">rpl23</name>
    <name evidence="6" type="ORF">J4215_05845</name>
</gene>
<accession>A0A8T4L426</accession>
<dbReference type="EMBL" id="JAGVWC010000012">
    <property type="protein sequence ID" value="MBS3062078.1"/>
    <property type="molecule type" value="Genomic_DNA"/>
</dbReference>
<dbReference type="GO" id="GO:0003735">
    <property type="term" value="F:structural constituent of ribosome"/>
    <property type="evidence" value="ECO:0007669"/>
    <property type="project" value="InterPro"/>
</dbReference>
<feature type="compositionally biased region" description="Basic residues" evidence="5">
    <location>
        <begin position="1"/>
        <end position="11"/>
    </location>
</feature>
<evidence type="ECO:0000313" key="6">
    <source>
        <dbReference type="EMBL" id="MBS3062078.1"/>
    </source>
</evidence>
<evidence type="ECO:0000256" key="4">
    <source>
        <dbReference type="HAMAP-Rule" id="MF_01369"/>
    </source>
</evidence>
<dbReference type="Pfam" id="PF00276">
    <property type="entry name" value="Ribosomal_L23"/>
    <property type="match status" value="1"/>
</dbReference>
<dbReference type="InterPro" id="IPR012678">
    <property type="entry name" value="Ribosomal_uL23/eL15/eS24_sf"/>
</dbReference>
<dbReference type="GO" id="GO:0006412">
    <property type="term" value="P:translation"/>
    <property type="evidence" value="ECO:0007669"/>
    <property type="project" value="UniProtKB-UniRule"/>
</dbReference>
<keyword evidence="4" id="KW-0699">rRNA-binding</keyword>
<sequence>MAKKKAAKVAKKPVAEKKPVVQKKSTGKHTQVQERIASKEKKTPLVAQASASEQIRDLTEIIFYPLITEKAVGMIEKENKLAFVVSDSASKDKIKKAVQDVYAVKVSDVNLIRDRKGRKKAFVRLDKAFKASDVAIKLGVI</sequence>
<evidence type="ECO:0000256" key="1">
    <source>
        <dbReference type="ARBA" id="ARBA00006700"/>
    </source>
</evidence>
<evidence type="ECO:0000313" key="7">
    <source>
        <dbReference type="Proteomes" id="UP000675968"/>
    </source>
</evidence>
<organism evidence="6 7">
    <name type="scientific">Candidatus Iainarchaeum sp</name>
    <dbReference type="NCBI Taxonomy" id="3101447"/>
    <lineage>
        <taxon>Archaea</taxon>
        <taxon>Candidatus Iainarchaeota</taxon>
        <taxon>Candidatus Iainarchaeia</taxon>
        <taxon>Candidatus Iainarchaeales</taxon>
        <taxon>Candidatus Iainarchaeaceae</taxon>
        <taxon>Candidatus Iainarchaeum</taxon>
    </lineage>
</organism>
<keyword evidence="2 4" id="KW-0689">Ribosomal protein</keyword>
<dbReference type="GO" id="GO:0019843">
    <property type="term" value="F:rRNA binding"/>
    <property type="evidence" value="ECO:0007669"/>
    <property type="project" value="UniProtKB-UniRule"/>
</dbReference>
<evidence type="ECO:0000256" key="3">
    <source>
        <dbReference type="ARBA" id="ARBA00023274"/>
    </source>
</evidence>
<dbReference type="GO" id="GO:1990904">
    <property type="term" value="C:ribonucleoprotein complex"/>
    <property type="evidence" value="ECO:0007669"/>
    <property type="project" value="UniProtKB-KW"/>
</dbReference>
<proteinExistence type="inferred from homology"/>
<dbReference type="SUPFAM" id="SSF54189">
    <property type="entry name" value="Ribosomal proteins S24e, L23 and L15e"/>
    <property type="match status" value="1"/>
</dbReference>
<evidence type="ECO:0000256" key="5">
    <source>
        <dbReference type="SAM" id="MobiDB-lite"/>
    </source>
</evidence>
<comment type="function">
    <text evidence="4">Binds to 23S rRNA. One of the proteins that surrounds the polypeptide exit tunnel on the outside of the ribosome.</text>
</comment>
<dbReference type="HAMAP" id="MF_01369_A">
    <property type="entry name" value="Ribosomal_uL23_A"/>
    <property type="match status" value="1"/>
</dbReference>
<dbReference type="PANTHER" id="PTHR11620">
    <property type="entry name" value="60S RIBOSOMAL PROTEIN L23A"/>
    <property type="match status" value="1"/>
</dbReference>
<reference evidence="6" key="2">
    <citation type="submission" date="2021-05" db="EMBL/GenBank/DDBJ databases">
        <title>Protein family content uncovers lineage relationships and bacterial pathway maintenance mechanisms in DPANN archaea.</title>
        <authorList>
            <person name="Castelle C.J."/>
            <person name="Meheust R."/>
            <person name="Jaffe A.L."/>
            <person name="Seitz K."/>
            <person name="Gong X."/>
            <person name="Baker B.J."/>
            <person name="Banfield J.F."/>
        </authorList>
    </citation>
    <scope>NUCLEOTIDE SEQUENCE</scope>
    <source>
        <strain evidence="6">RIFCSPLOWO2_01_FULL_AR10_48_17</strain>
    </source>
</reference>
<keyword evidence="4" id="KW-0694">RNA-binding</keyword>
<reference evidence="6" key="1">
    <citation type="submission" date="2021-03" db="EMBL/GenBank/DDBJ databases">
        <authorList>
            <person name="Jaffe A."/>
        </authorList>
    </citation>
    <scope>NUCLEOTIDE SEQUENCE</scope>
    <source>
        <strain evidence="6">RIFCSPLOWO2_01_FULL_AR10_48_17</strain>
    </source>
</reference>
<dbReference type="AlphaFoldDB" id="A0A8T4L426"/>
<keyword evidence="3 4" id="KW-0687">Ribonucleoprotein</keyword>
<dbReference type="NCBIfam" id="NF011118">
    <property type="entry name" value="PRK14548.1"/>
    <property type="match status" value="1"/>
</dbReference>
<comment type="caution">
    <text evidence="6">The sequence shown here is derived from an EMBL/GenBank/DDBJ whole genome shotgun (WGS) entry which is preliminary data.</text>
</comment>
<evidence type="ECO:0000256" key="2">
    <source>
        <dbReference type="ARBA" id="ARBA00022980"/>
    </source>
</evidence>
<name>A0A8T4L426_9ARCH</name>
<dbReference type="GO" id="GO:0005840">
    <property type="term" value="C:ribosome"/>
    <property type="evidence" value="ECO:0007669"/>
    <property type="project" value="UniProtKB-KW"/>
</dbReference>
<dbReference type="Gene3D" id="3.30.70.330">
    <property type="match status" value="1"/>
</dbReference>
<comment type="subunit">
    <text evidence="4">Part of the 50S ribosomal subunit. Contacts protein L29.</text>
</comment>
<feature type="region of interest" description="Disordered" evidence="5">
    <location>
        <begin position="1"/>
        <end position="40"/>
    </location>
</feature>
<comment type="similarity">
    <text evidence="1 4">Belongs to the universal ribosomal protein uL23 family.</text>
</comment>
<protein>
    <recommendedName>
        <fullName evidence="4">Large ribosomal subunit protein uL23</fullName>
    </recommendedName>
</protein>
<dbReference type="InterPro" id="IPR013025">
    <property type="entry name" value="Ribosomal_uL23-like"/>
</dbReference>